<organism evidence="1 2">
    <name type="scientific">Roseburia lenta</name>
    <dbReference type="NCBI Taxonomy" id="2763061"/>
    <lineage>
        <taxon>Bacteria</taxon>
        <taxon>Bacillati</taxon>
        <taxon>Bacillota</taxon>
        <taxon>Clostridia</taxon>
        <taxon>Lachnospirales</taxon>
        <taxon>Lachnospiraceae</taxon>
        <taxon>Roseburia</taxon>
    </lineage>
</organism>
<dbReference type="InterPro" id="IPR011990">
    <property type="entry name" value="TPR-like_helical_dom_sf"/>
</dbReference>
<dbReference type="EMBL" id="JACOPG010000002">
    <property type="protein sequence ID" value="MBC5685935.1"/>
    <property type="molecule type" value="Genomic_DNA"/>
</dbReference>
<evidence type="ECO:0008006" key="3">
    <source>
        <dbReference type="Google" id="ProtNLM"/>
    </source>
</evidence>
<sequence>MQFPFLAIFLGIGIFLAIRYKSLNKKQDEVTQSFWEREAAANAAPTANLDNIKYITIPLDKFPLGFSKDPAICSLENILRDLSKKRLLNLTGKTNTELKEAYGVANLTTMQSIGEDFDLLTITLKDYGAALIEQGLLADAISVLEFGVAIGTDISQNYNMLGDCYLALGKTDKISYLIEQVKSRNLMLAPSILRHLRGLLSEDSTDGPVKTPENFEINKN</sequence>
<name>A0ABR7GER3_9FIRM</name>
<dbReference type="Proteomes" id="UP000643810">
    <property type="component" value="Unassembled WGS sequence"/>
</dbReference>
<gene>
    <name evidence="1" type="ORF">H8R94_04840</name>
</gene>
<accession>A0ABR7GER3</accession>
<protein>
    <recommendedName>
        <fullName evidence="3">Tetratricopeptide repeat protein</fullName>
    </recommendedName>
</protein>
<keyword evidence="2" id="KW-1185">Reference proteome</keyword>
<comment type="caution">
    <text evidence="1">The sequence shown here is derived from an EMBL/GenBank/DDBJ whole genome shotgun (WGS) entry which is preliminary data.</text>
</comment>
<dbReference type="RefSeq" id="WP_186854048.1">
    <property type="nucleotide sequence ID" value="NZ_JACOPG010000002.1"/>
</dbReference>
<reference evidence="1 2" key="1">
    <citation type="submission" date="2020-08" db="EMBL/GenBank/DDBJ databases">
        <title>Genome public.</title>
        <authorList>
            <person name="Liu C."/>
            <person name="Sun Q."/>
        </authorList>
    </citation>
    <scope>NUCLEOTIDE SEQUENCE [LARGE SCALE GENOMIC DNA]</scope>
    <source>
        <strain evidence="1 2">NSJ-9</strain>
    </source>
</reference>
<evidence type="ECO:0000313" key="2">
    <source>
        <dbReference type="Proteomes" id="UP000643810"/>
    </source>
</evidence>
<evidence type="ECO:0000313" key="1">
    <source>
        <dbReference type="EMBL" id="MBC5685935.1"/>
    </source>
</evidence>
<proteinExistence type="predicted"/>
<dbReference type="SUPFAM" id="SSF48452">
    <property type="entry name" value="TPR-like"/>
    <property type="match status" value="1"/>
</dbReference>